<dbReference type="EMBL" id="QVLX01000011">
    <property type="protein sequence ID" value="RGE84883.1"/>
    <property type="molecule type" value="Genomic_DNA"/>
</dbReference>
<proteinExistence type="predicted"/>
<dbReference type="InterPro" id="IPR046140">
    <property type="entry name" value="DUF6142"/>
</dbReference>
<keyword evidence="2" id="KW-0472">Membrane</keyword>
<keyword evidence="2" id="KW-1133">Transmembrane helix</keyword>
<dbReference type="Proteomes" id="UP000261080">
    <property type="component" value="Unassembled WGS sequence"/>
</dbReference>
<keyword evidence="4" id="KW-1185">Reference proteome</keyword>
<feature type="compositionally biased region" description="Basic and acidic residues" evidence="1">
    <location>
        <begin position="1"/>
        <end position="12"/>
    </location>
</feature>
<gene>
    <name evidence="3" type="ORF">DW016_14495</name>
</gene>
<dbReference type="GeneID" id="97193493"/>
<comment type="caution">
    <text evidence="3">The sequence shown here is derived from an EMBL/GenBank/DDBJ whole genome shotgun (WGS) entry which is preliminary data.</text>
</comment>
<evidence type="ECO:0000313" key="3">
    <source>
        <dbReference type="EMBL" id="RGE84883.1"/>
    </source>
</evidence>
<keyword evidence="2" id="KW-0812">Transmembrane</keyword>
<organism evidence="3 4">
    <name type="scientific">Sellimonas intestinalis</name>
    <dbReference type="NCBI Taxonomy" id="1653434"/>
    <lineage>
        <taxon>Bacteria</taxon>
        <taxon>Bacillati</taxon>
        <taxon>Bacillota</taxon>
        <taxon>Clostridia</taxon>
        <taxon>Lachnospirales</taxon>
        <taxon>Lachnospiraceae</taxon>
        <taxon>Sellimonas</taxon>
    </lineage>
</organism>
<feature type="transmembrane region" description="Helical" evidence="2">
    <location>
        <begin position="49"/>
        <end position="70"/>
    </location>
</feature>
<feature type="region of interest" description="Disordered" evidence="1">
    <location>
        <begin position="1"/>
        <end position="43"/>
    </location>
</feature>
<dbReference type="RefSeq" id="WP_024733289.1">
    <property type="nucleotide sequence ID" value="NZ_BAABYU010000001.1"/>
</dbReference>
<dbReference type="Pfam" id="PF19639">
    <property type="entry name" value="DUF6142"/>
    <property type="match status" value="1"/>
</dbReference>
<accession>A0A3E3JZG8</accession>
<evidence type="ECO:0000256" key="2">
    <source>
        <dbReference type="SAM" id="Phobius"/>
    </source>
</evidence>
<dbReference type="AlphaFoldDB" id="A0A3E3JZG8"/>
<evidence type="ECO:0000256" key="1">
    <source>
        <dbReference type="SAM" id="MobiDB-lite"/>
    </source>
</evidence>
<reference evidence="3 4" key="1">
    <citation type="submission" date="2018-08" db="EMBL/GenBank/DDBJ databases">
        <title>A genome reference for cultivated species of the human gut microbiota.</title>
        <authorList>
            <person name="Zou Y."/>
            <person name="Xue W."/>
            <person name="Luo G."/>
        </authorList>
    </citation>
    <scope>NUCLEOTIDE SEQUENCE [LARGE SCALE GENOMIC DNA]</scope>
    <source>
        <strain evidence="3 4">AF37-2AT</strain>
    </source>
</reference>
<feature type="transmembrane region" description="Helical" evidence="2">
    <location>
        <begin position="76"/>
        <end position="100"/>
    </location>
</feature>
<sequence length="133" mass="14928">MWKNEKDNDREKRRVRGRKRREREIERRKKSARKREENKTPHASRGITSCIYAGGFFAALIAMIVISVATGGKAPAFVGGLSIVIFFGAWMGVITGFRGFKERDKNYVTCKIGVACNLAILACFVGIFIRGLL</sequence>
<feature type="transmembrane region" description="Helical" evidence="2">
    <location>
        <begin position="112"/>
        <end position="132"/>
    </location>
</feature>
<protein>
    <submittedName>
        <fullName evidence="3">Uncharacterized protein</fullName>
    </submittedName>
</protein>
<name>A0A3E3JZG8_9FIRM</name>
<dbReference type="OrthoDB" id="1957873at2"/>
<evidence type="ECO:0000313" key="4">
    <source>
        <dbReference type="Proteomes" id="UP000261080"/>
    </source>
</evidence>